<accession>A0ACB7TX03</accession>
<keyword evidence="1" id="KW-0238">DNA-binding</keyword>
<evidence type="ECO:0000313" key="2">
    <source>
        <dbReference type="Proteomes" id="UP000827976"/>
    </source>
</evidence>
<sequence length="213" mass="23859">MDPALELKKPLHHSPEIILYRECMRNHAASIGGHAVDGCGEFMPTQSSPLCCAACGCHRNFHRRLSTSSTPGESSSGDDDEQDHPSAPHMLMALSAVAAPKKRFRSKFSPEQKEKMLRLSERLGWRMQKKDDLVIEQSCKEIGVDKNVFKVWMHNNKHHFYEASRRIGEVATGGVGDVLNGCKMYVKHDFSNPSCQLQDPFSTGRFTCINLTV</sequence>
<evidence type="ECO:0000313" key="1">
    <source>
        <dbReference type="EMBL" id="KAH7652573.1"/>
    </source>
</evidence>
<protein>
    <submittedName>
        <fullName evidence="1">Homeodomain ZF-HD class domain-containing protein</fullName>
    </submittedName>
</protein>
<dbReference type="Proteomes" id="UP000827976">
    <property type="component" value="Chromosome 19"/>
</dbReference>
<comment type="caution">
    <text evidence="1">The sequence shown here is derived from an EMBL/GenBank/DDBJ whole genome shotgun (WGS) entry which is preliminary data.</text>
</comment>
<reference evidence="2" key="1">
    <citation type="journal article" date="2022" name="Nat. Commun.">
        <title>Chromosome evolution and the genetic basis of agronomically important traits in greater yam.</title>
        <authorList>
            <person name="Bredeson J.V."/>
            <person name="Lyons J.B."/>
            <person name="Oniyinde I.O."/>
            <person name="Okereke N.R."/>
            <person name="Kolade O."/>
            <person name="Nnabue I."/>
            <person name="Nwadili C.O."/>
            <person name="Hribova E."/>
            <person name="Parker M."/>
            <person name="Nwogha J."/>
            <person name="Shu S."/>
            <person name="Carlson J."/>
            <person name="Kariba R."/>
            <person name="Muthemba S."/>
            <person name="Knop K."/>
            <person name="Barton G.J."/>
            <person name="Sherwood A.V."/>
            <person name="Lopez-Montes A."/>
            <person name="Asiedu R."/>
            <person name="Jamnadass R."/>
            <person name="Muchugi A."/>
            <person name="Goodstein D."/>
            <person name="Egesi C.N."/>
            <person name="Featherston J."/>
            <person name="Asfaw A."/>
            <person name="Simpson G.G."/>
            <person name="Dolezel J."/>
            <person name="Hendre P.S."/>
            <person name="Van Deynze A."/>
            <person name="Kumar P.L."/>
            <person name="Obidiegwu J.E."/>
            <person name="Bhattacharjee R."/>
            <person name="Rokhsar D.S."/>
        </authorList>
    </citation>
    <scope>NUCLEOTIDE SEQUENCE [LARGE SCALE GENOMIC DNA]</scope>
    <source>
        <strain evidence="2">cv. TDa95/00328</strain>
    </source>
</reference>
<proteinExistence type="predicted"/>
<gene>
    <name evidence="1" type="ORF">IHE45_19G026500</name>
</gene>
<keyword evidence="1" id="KW-0371">Homeobox</keyword>
<organism evidence="1 2">
    <name type="scientific">Dioscorea alata</name>
    <name type="common">Purple yam</name>
    <dbReference type="NCBI Taxonomy" id="55571"/>
    <lineage>
        <taxon>Eukaryota</taxon>
        <taxon>Viridiplantae</taxon>
        <taxon>Streptophyta</taxon>
        <taxon>Embryophyta</taxon>
        <taxon>Tracheophyta</taxon>
        <taxon>Spermatophyta</taxon>
        <taxon>Magnoliopsida</taxon>
        <taxon>Liliopsida</taxon>
        <taxon>Dioscoreales</taxon>
        <taxon>Dioscoreaceae</taxon>
        <taxon>Dioscorea</taxon>
    </lineage>
</organism>
<keyword evidence="2" id="KW-1185">Reference proteome</keyword>
<dbReference type="EMBL" id="CM037029">
    <property type="protein sequence ID" value="KAH7652573.1"/>
    <property type="molecule type" value="Genomic_DNA"/>
</dbReference>
<name>A0ACB7TX03_DIOAL</name>